<reference evidence="3" key="1">
    <citation type="journal article" date="2019" name="bioRxiv">
        <title>The Genome of the Zebra Mussel, Dreissena polymorpha: A Resource for Invasive Species Research.</title>
        <authorList>
            <person name="McCartney M.A."/>
            <person name="Auch B."/>
            <person name="Kono T."/>
            <person name="Mallez S."/>
            <person name="Zhang Y."/>
            <person name="Obille A."/>
            <person name="Becker A."/>
            <person name="Abrahante J.E."/>
            <person name="Garbe J."/>
            <person name="Badalamenti J.P."/>
            <person name="Herman A."/>
            <person name="Mangelson H."/>
            <person name="Liachko I."/>
            <person name="Sullivan S."/>
            <person name="Sone E.D."/>
            <person name="Koren S."/>
            <person name="Silverstein K.A.T."/>
            <person name="Beckman K.B."/>
            <person name="Gohl D.M."/>
        </authorList>
    </citation>
    <scope>NUCLEOTIDE SEQUENCE</scope>
    <source>
        <strain evidence="3">Duluth1</strain>
        <tissue evidence="3">Whole animal</tissue>
    </source>
</reference>
<dbReference type="InterPro" id="IPR052514">
    <property type="entry name" value="SAM-dependent_MTase"/>
</dbReference>
<dbReference type="InterPro" id="IPR006342">
    <property type="entry name" value="FkbM_mtfrase"/>
</dbReference>
<evidence type="ECO:0000313" key="4">
    <source>
        <dbReference type="Proteomes" id="UP000828390"/>
    </source>
</evidence>
<dbReference type="Pfam" id="PF05050">
    <property type="entry name" value="Methyltransf_21"/>
    <property type="match status" value="1"/>
</dbReference>
<dbReference type="PANTHER" id="PTHR34203:SF15">
    <property type="entry name" value="SLL1173 PROTEIN"/>
    <property type="match status" value="1"/>
</dbReference>
<dbReference type="NCBIfam" id="TIGR01444">
    <property type="entry name" value="fkbM_fam"/>
    <property type="match status" value="1"/>
</dbReference>
<feature type="transmembrane region" description="Helical" evidence="1">
    <location>
        <begin position="357"/>
        <end position="385"/>
    </location>
</feature>
<dbReference type="InterPro" id="IPR029063">
    <property type="entry name" value="SAM-dependent_MTases_sf"/>
</dbReference>
<keyword evidence="4" id="KW-1185">Reference proteome</keyword>
<evidence type="ECO:0000313" key="3">
    <source>
        <dbReference type="EMBL" id="KAH3849199.1"/>
    </source>
</evidence>
<gene>
    <name evidence="3" type="ORF">DPMN_091595</name>
</gene>
<name>A0A9D4L0S5_DREPO</name>
<organism evidence="3 4">
    <name type="scientific">Dreissena polymorpha</name>
    <name type="common">Zebra mussel</name>
    <name type="synonym">Mytilus polymorpha</name>
    <dbReference type="NCBI Taxonomy" id="45954"/>
    <lineage>
        <taxon>Eukaryota</taxon>
        <taxon>Metazoa</taxon>
        <taxon>Spiralia</taxon>
        <taxon>Lophotrochozoa</taxon>
        <taxon>Mollusca</taxon>
        <taxon>Bivalvia</taxon>
        <taxon>Autobranchia</taxon>
        <taxon>Heteroconchia</taxon>
        <taxon>Euheterodonta</taxon>
        <taxon>Imparidentia</taxon>
        <taxon>Neoheterodontei</taxon>
        <taxon>Myida</taxon>
        <taxon>Dreissenoidea</taxon>
        <taxon>Dreissenidae</taxon>
        <taxon>Dreissena</taxon>
    </lineage>
</organism>
<keyword evidence="1" id="KW-0472">Membrane</keyword>
<dbReference type="Proteomes" id="UP000828390">
    <property type="component" value="Unassembled WGS sequence"/>
</dbReference>
<dbReference type="Gene3D" id="3.40.50.150">
    <property type="entry name" value="Vaccinia Virus protein VP39"/>
    <property type="match status" value="1"/>
</dbReference>
<keyword evidence="1" id="KW-0812">Transmembrane</keyword>
<comment type="caution">
    <text evidence="3">The sequence shown here is derived from an EMBL/GenBank/DDBJ whole genome shotgun (WGS) entry which is preliminary data.</text>
</comment>
<evidence type="ECO:0000256" key="1">
    <source>
        <dbReference type="SAM" id="Phobius"/>
    </source>
</evidence>
<protein>
    <recommendedName>
        <fullName evidence="2">Methyltransferase FkbM domain-containing protein</fullName>
    </recommendedName>
</protein>
<dbReference type="PANTHER" id="PTHR34203">
    <property type="entry name" value="METHYLTRANSFERASE, FKBM FAMILY PROTEIN"/>
    <property type="match status" value="1"/>
</dbReference>
<proteinExistence type="predicted"/>
<reference evidence="3" key="2">
    <citation type="submission" date="2020-11" db="EMBL/GenBank/DDBJ databases">
        <authorList>
            <person name="McCartney M.A."/>
            <person name="Auch B."/>
            <person name="Kono T."/>
            <person name="Mallez S."/>
            <person name="Becker A."/>
            <person name="Gohl D.M."/>
            <person name="Silverstein K.A.T."/>
            <person name="Koren S."/>
            <person name="Bechman K.B."/>
            <person name="Herman A."/>
            <person name="Abrahante J.E."/>
            <person name="Garbe J."/>
        </authorList>
    </citation>
    <scope>NUCLEOTIDE SEQUENCE</scope>
    <source>
        <strain evidence="3">Duluth1</strain>
        <tissue evidence="3">Whole animal</tissue>
    </source>
</reference>
<sequence>MVKNRHIKQLFTLILVGFAVHVFFGVLYTPSNDRAVSAKLVDSTDIIFDVYNSNAIESETTPVTAKHRNGCLKEMKNCIRVFNTSVDYSSAKQIYKCVELRVPSQENTPICVYDPAIDKYVSKYILSTGSWEYVYVQTVLDILTLHPNLEFLDLGCNVGVFTVSIAKTGRRVTALDANRKNLEMLTTSLKMGKLTKMVTVIWNALSDKPETVQFKEDKENVGGLQMVSDINDTSNVNDDNGSIAIVLDDLIPMFGNKSVFIKMDIETYELKAMLGGKNFFEEVDVKFLFMEWFHHRHTAIGLQIIQFMTERGYSPYGPSDKFMARPLQTNHRKNWPLDIIWMKDLNKQPSKRKTVGVIYAVVMMMCIAIFAIAFGFVLCAFVVIFTH</sequence>
<feature type="domain" description="Methyltransferase FkbM" evidence="2">
    <location>
        <begin position="167"/>
        <end position="314"/>
    </location>
</feature>
<evidence type="ECO:0000259" key="2">
    <source>
        <dbReference type="Pfam" id="PF05050"/>
    </source>
</evidence>
<dbReference type="SUPFAM" id="SSF53335">
    <property type="entry name" value="S-adenosyl-L-methionine-dependent methyltransferases"/>
    <property type="match status" value="1"/>
</dbReference>
<accession>A0A9D4L0S5</accession>
<dbReference type="AlphaFoldDB" id="A0A9D4L0S5"/>
<dbReference type="EMBL" id="JAIWYP010000003">
    <property type="protein sequence ID" value="KAH3849199.1"/>
    <property type="molecule type" value="Genomic_DNA"/>
</dbReference>
<keyword evidence="1" id="KW-1133">Transmembrane helix</keyword>